<evidence type="ECO:0000256" key="4">
    <source>
        <dbReference type="ARBA" id="ARBA00038356"/>
    </source>
</evidence>
<dbReference type="OrthoDB" id="445007at2759"/>
<evidence type="ECO:0000313" key="6">
    <source>
        <dbReference type="Proteomes" id="UP000318571"/>
    </source>
</evidence>
<evidence type="ECO:0000256" key="2">
    <source>
        <dbReference type="ARBA" id="ARBA00022723"/>
    </source>
</evidence>
<dbReference type="EMBL" id="VCGU01000458">
    <property type="protein sequence ID" value="TRY64173.1"/>
    <property type="molecule type" value="Genomic_DNA"/>
</dbReference>
<evidence type="ECO:0008006" key="7">
    <source>
        <dbReference type="Google" id="ProtNLM"/>
    </source>
</evidence>
<evidence type="ECO:0000256" key="3">
    <source>
        <dbReference type="ARBA" id="ARBA00023004"/>
    </source>
</evidence>
<comment type="similarity">
    <text evidence="4">Belongs to the PhyH family. PHYHD1 subfamily.</text>
</comment>
<reference evidence="5 6" key="1">
    <citation type="journal article" date="2018" name="Nat. Ecol. Evol.">
        <title>Genomic signatures of mitonuclear coevolution across populations of Tigriopus californicus.</title>
        <authorList>
            <person name="Barreto F.S."/>
            <person name="Watson E.T."/>
            <person name="Lima T.G."/>
            <person name="Willett C.S."/>
            <person name="Edmands S."/>
            <person name="Li W."/>
            <person name="Burton R.S."/>
        </authorList>
    </citation>
    <scope>NUCLEOTIDE SEQUENCE [LARGE SCALE GENOMIC DNA]</scope>
    <source>
        <strain evidence="5 6">San Diego</strain>
    </source>
</reference>
<dbReference type="AlphaFoldDB" id="A0A553NFE6"/>
<keyword evidence="2" id="KW-0479">Metal-binding</keyword>
<keyword evidence="6" id="KW-1185">Reference proteome</keyword>
<dbReference type="SUPFAM" id="SSF51197">
    <property type="entry name" value="Clavaminate synthase-like"/>
    <property type="match status" value="1"/>
</dbReference>
<dbReference type="Proteomes" id="UP000318571">
    <property type="component" value="Chromosome 10"/>
</dbReference>
<evidence type="ECO:0000313" key="5">
    <source>
        <dbReference type="EMBL" id="TRY64173.1"/>
    </source>
</evidence>
<gene>
    <name evidence="5" type="ORF">TCAL_10328</name>
</gene>
<keyword evidence="3" id="KW-0408">Iron</keyword>
<dbReference type="PANTHER" id="PTHR20883">
    <property type="entry name" value="PHYTANOYL-COA DIOXYGENASE DOMAIN CONTAINING 1"/>
    <property type="match status" value="1"/>
</dbReference>
<organism evidence="5 6">
    <name type="scientific">Tigriopus californicus</name>
    <name type="common">Marine copepod</name>
    <dbReference type="NCBI Taxonomy" id="6832"/>
    <lineage>
        <taxon>Eukaryota</taxon>
        <taxon>Metazoa</taxon>
        <taxon>Ecdysozoa</taxon>
        <taxon>Arthropoda</taxon>
        <taxon>Crustacea</taxon>
        <taxon>Multicrustacea</taxon>
        <taxon>Hexanauplia</taxon>
        <taxon>Copepoda</taxon>
        <taxon>Harpacticoida</taxon>
        <taxon>Harpacticidae</taxon>
        <taxon>Tigriopus</taxon>
    </lineage>
</organism>
<protein>
    <recommendedName>
        <fullName evidence="7">Fe2OG dioxygenase domain-containing protein</fullName>
    </recommendedName>
</protein>
<accession>A0A553NFE6</accession>
<dbReference type="InterPro" id="IPR008775">
    <property type="entry name" value="Phytyl_CoA_dOase-like"/>
</dbReference>
<dbReference type="OMA" id="KYSEDNW"/>
<proteinExistence type="inferred from homology"/>
<dbReference type="PANTHER" id="PTHR20883:SF15">
    <property type="entry name" value="PHYTANOYL-COA DIOXYGENASE DOMAIN-CONTAINING PROTEIN 1"/>
    <property type="match status" value="1"/>
</dbReference>
<dbReference type="STRING" id="6832.A0A553NFE6"/>
<name>A0A553NFE6_TIGCA</name>
<comment type="cofactor">
    <cofactor evidence="1">
        <name>Fe cation</name>
        <dbReference type="ChEBI" id="CHEBI:24875"/>
    </cofactor>
</comment>
<comment type="caution">
    <text evidence="5">The sequence shown here is derived from an EMBL/GenBank/DDBJ whole genome shotgun (WGS) entry which is preliminary data.</text>
</comment>
<evidence type="ECO:0000256" key="1">
    <source>
        <dbReference type="ARBA" id="ARBA00001962"/>
    </source>
</evidence>
<dbReference type="GO" id="GO:0046872">
    <property type="term" value="F:metal ion binding"/>
    <property type="evidence" value="ECO:0007669"/>
    <property type="project" value="UniProtKB-KW"/>
</dbReference>
<dbReference type="Gene3D" id="2.60.120.620">
    <property type="entry name" value="q2cbj1_9rhob like domain"/>
    <property type="match status" value="1"/>
</dbReference>
<sequence>MAISQAKLDQFIRDGLVVIEDVLSIDEVNTLKESCLQLVREMDPKEHHGVFSTTSHNQAKDDYFLESGDKIRFFFEKDTVDEDTLELKLPKEDCLNKIGHALHWLEPNFKKITFGSKMKDVASSIGLKKPVVVQGMYIFKQPRVGSEVTPHQDGTFLRNDPLNLVGFWFPIDDATLENGCLWYIPGSHKLQVSRHFVRNPKKEMSDEPLMVFHGENPPFNDSAWVAAPVKKGSLVLIHGQVLHKSEANNSTQPRHAYTFHMVETDGCQYSKNNWLQPTPELPFPFLFEN</sequence>
<dbReference type="Pfam" id="PF05721">
    <property type="entry name" value="PhyH"/>
    <property type="match status" value="1"/>
</dbReference>